<reference evidence="2 3" key="1">
    <citation type="submission" date="2019-01" db="EMBL/GenBank/DDBJ databases">
        <title>Chengkuizengella sp. nov., isolated from deep-sea sediment of East Pacific Ocean.</title>
        <authorList>
            <person name="Yang J."/>
            <person name="Lai Q."/>
            <person name="Shao Z."/>
        </authorList>
    </citation>
    <scope>NUCLEOTIDE SEQUENCE [LARGE SCALE GENOMIC DNA]</scope>
    <source>
        <strain evidence="2 3">YPA3-1-1</strain>
    </source>
</reference>
<sequence length="251" mass="28397">MVNSIFTRLIVAGSLIFSLNACTTTDNEGALDNRTGDNISPYGVYDADDRYGMNYNGNRLGMNTRNNILNTDRLNPASNMRAHQNTNVRESKKLANEIANMKEVRRANVLLTDNNAYIAVELTNNTKNGMTGKSMKGRSLNGTSRGNIEYYGLGMNTGKKVRSFSDTMTDDVKKKISKKVKSMDKNVKNVYVSANANFVDRINNYMVDIGEGRPVRGFMDEFNTFMNRVFPMNMDRNVDNREMNTQRNMNR</sequence>
<dbReference type="InterPro" id="IPR014247">
    <property type="entry name" value="Spore_lipoprot_YhcN/YlaJ"/>
</dbReference>
<dbReference type="EMBL" id="SIJB01000018">
    <property type="protein sequence ID" value="NBI28818.1"/>
    <property type="molecule type" value="Genomic_DNA"/>
</dbReference>
<accession>A0A6N9Q2P4</accession>
<dbReference type="InterPro" id="IPR019076">
    <property type="entry name" value="Spore_lipoprot_YhcN/YlaJ-like"/>
</dbReference>
<evidence type="ECO:0000313" key="2">
    <source>
        <dbReference type="EMBL" id="NBI28818.1"/>
    </source>
</evidence>
<protein>
    <submittedName>
        <fullName evidence="2">YhcN/YlaJ family sporulation lipoprotein</fullName>
    </submittedName>
</protein>
<keyword evidence="3" id="KW-1185">Reference proteome</keyword>
<name>A0A6N9Q2P4_9BACL</name>
<dbReference type="RefSeq" id="WP_160645614.1">
    <property type="nucleotide sequence ID" value="NZ_SIJB01000018.1"/>
</dbReference>
<evidence type="ECO:0000256" key="1">
    <source>
        <dbReference type="SAM" id="SignalP"/>
    </source>
</evidence>
<keyword evidence="1" id="KW-0732">Signal</keyword>
<evidence type="ECO:0000313" key="3">
    <source>
        <dbReference type="Proteomes" id="UP000448943"/>
    </source>
</evidence>
<gene>
    <name evidence="2" type="ORF">ERL59_07595</name>
</gene>
<organism evidence="2 3">
    <name type="scientific">Chengkuizengella marina</name>
    <dbReference type="NCBI Taxonomy" id="2507566"/>
    <lineage>
        <taxon>Bacteria</taxon>
        <taxon>Bacillati</taxon>
        <taxon>Bacillota</taxon>
        <taxon>Bacilli</taxon>
        <taxon>Bacillales</taxon>
        <taxon>Paenibacillaceae</taxon>
        <taxon>Chengkuizengella</taxon>
    </lineage>
</organism>
<feature type="signal peptide" evidence="1">
    <location>
        <begin position="1"/>
        <end position="23"/>
    </location>
</feature>
<dbReference type="Proteomes" id="UP000448943">
    <property type="component" value="Unassembled WGS sequence"/>
</dbReference>
<comment type="caution">
    <text evidence="2">The sequence shown here is derived from an EMBL/GenBank/DDBJ whole genome shotgun (WGS) entry which is preliminary data.</text>
</comment>
<feature type="chain" id="PRO_5039443904" evidence="1">
    <location>
        <begin position="24"/>
        <end position="251"/>
    </location>
</feature>
<proteinExistence type="predicted"/>
<dbReference type="GO" id="GO:0030435">
    <property type="term" value="P:sporulation resulting in formation of a cellular spore"/>
    <property type="evidence" value="ECO:0007669"/>
    <property type="project" value="InterPro"/>
</dbReference>
<dbReference type="Pfam" id="PF09580">
    <property type="entry name" value="Spore_YhcN_YlaJ"/>
    <property type="match status" value="2"/>
</dbReference>
<dbReference type="AlphaFoldDB" id="A0A6N9Q2P4"/>
<dbReference type="OrthoDB" id="1707228at2"/>
<dbReference type="NCBIfam" id="TIGR02898">
    <property type="entry name" value="spore_YhcN_YlaJ"/>
    <property type="match status" value="1"/>
</dbReference>
<keyword evidence="2" id="KW-0449">Lipoprotein</keyword>